<dbReference type="Proteomes" id="UP000290848">
    <property type="component" value="Unassembled WGS sequence"/>
</dbReference>
<protein>
    <submittedName>
        <fullName evidence="2">Class I SAM-dependent methyltransferase</fullName>
    </submittedName>
</protein>
<dbReference type="AlphaFoldDB" id="A0A4Q0MC12"/>
<evidence type="ECO:0000259" key="1">
    <source>
        <dbReference type="Pfam" id="PF08241"/>
    </source>
</evidence>
<keyword evidence="2" id="KW-0489">Methyltransferase</keyword>
<evidence type="ECO:0000313" key="2">
    <source>
        <dbReference type="EMBL" id="RXF70725.1"/>
    </source>
</evidence>
<dbReference type="SUPFAM" id="SSF53335">
    <property type="entry name" value="S-adenosyl-L-methionine-dependent methyltransferases"/>
    <property type="match status" value="1"/>
</dbReference>
<reference evidence="2 3" key="1">
    <citation type="submission" date="2018-12" db="EMBL/GenBank/DDBJ databases">
        <title>The Draft Genome Sequence of the Soil Bacterium Pedobacter tournemirensis R1.</title>
        <authorList>
            <person name="He J."/>
        </authorList>
    </citation>
    <scope>NUCLEOTIDE SEQUENCE [LARGE SCALE GENOMIC DNA]</scope>
    <source>
        <strain evidence="2 3">R1</strain>
    </source>
</reference>
<dbReference type="InterPro" id="IPR013216">
    <property type="entry name" value="Methyltransf_11"/>
</dbReference>
<gene>
    <name evidence="2" type="ORF">EKH83_08795</name>
</gene>
<feature type="domain" description="Methyltransferase type 11" evidence="1">
    <location>
        <begin position="62"/>
        <end position="154"/>
    </location>
</feature>
<keyword evidence="2" id="KW-0808">Transferase</keyword>
<organism evidence="2 3">
    <name type="scientific">Arcticibacter tournemirensis</name>
    <dbReference type="NCBI Taxonomy" id="699437"/>
    <lineage>
        <taxon>Bacteria</taxon>
        <taxon>Pseudomonadati</taxon>
        <taxon>Bacteroidota</taxon>
        <taxon>Sphingobacteriia</taxon>
        <taxon>Sphingobacteriales</taxon>
        <taxon>Sphingobacteriaceae</taxon>
        <taxon>Arcticibacter</taxon>
    </lineage>
</organism>
<evidence type="ECO:0000313" key="3">
    <source>
        <dbReference type="Proteomes" id="UP000290848"/>
    </source>
</evidence>
<sequence>MRVDIFGEALSDYYYKGRAETLWLHNSYAEPEEMPVDVFFRTEEEMPELELLALEYSRGKILDIGAGVGSHALMMQKQGRNVTALEQSTQACLIMKTLGVNKVINDDIFAFRNETFDTLLLLMNGIGLCGTIEGLHLFLNHARHLLNPAGQIIFDSSDIAYLYQDGDVPEDFYYGEIAYQYEYKGNKGPWFRWLYADWRTIADIASTEGFNFRLLHDDGQDQYLASLELKK</sequence>
<dbReference type="InterPro" id="IPR029063">
    <property type="entry name" value="SAM-dependent_MTases_sf"/>
</dbReference>
<accession>A0A4Q0MC12</accession>
<dbReference type="GO" id="GO:0032259">
    <property type="term" value="P:methylation"/>
    <property type="evidence" value="ECO:0007669"/>
    <property type="project" value="UniProtKB-KW"/>
</dbReference>
<dbReference type="Gene3D" id="3.40.50.150">
    <property type="entry name" value="Vaccinia Virus protein VP39"/>
    <property type="match status" value="1"/>
</dbReference>
<name>A0A4Q0MC12_9SPHI</name>
<dbReference type="EMBL" id="RXOC01000004">
    <property type="protein sequence ID" value="RXF70725.1"/>
    <property type="molecule type" value="Genomic_DNA"/>
</dbReference>
<proteinExistence type="predicted"/>
<dbReference type="GO" id="GO:0008757">
    <property type="term" value="F:S-adenosylmethionine-dependent methyltransferase activity"/>
    <property type="evidence" value="ECO:0007669"/>
    <property type="project" value="InterPro"/>
</dbReference>
<dbReference type="Pfam" id="PF08241">
    <property type="entry name" value="Methyltransf_11"/>
    <property type="match status" value="1"/>
</dbReference>
<comment type="caution">
    <text evidence="2">The sequence shown here is derived from an EMBL/GenBank/DDBJ whole genome shotgun (WGS) entry which is preliminary data.</text>
</comment>